<evidence type="ECO:0000256" key="1">
    <source>
        <dbReference type="SAM" id="Phobius"/>
    </source>
</evidence>
<accession>A0AAW2H6H7</accession>
<evidence type="ECO:0000313" key="2">
    <source>
        <dbReference type="EMBL" id="KAL0263972.1"/>
    </source>
</evidence>
<comment type="caution">
    <text evidence="2">The sequence shown here is derived from an EMBL/GenBank/DDBJ whole genome shotgun (WGS) entry which is preliminary data.</text>
</comment>
<protein>
    <submittedName>
        <fullName evidence="2">Uncharacterized protein</fullName>
    </submittedName>
</protein>
<proteinExistence type="predicted"/>
<organism evidence="2">
    <name type="scientific">Menopon gallinae</name>
    <name type="common">poultry shaft louse</name>
    <dbReference type="NCBI Taxonomy" id="328185"/>
    <lineage>
        <taxon>Eukaryota</taxon>
        <taxon>Metazoa</taxon>
        <taxon>Ecdysozoa</taxon>
        <taxon>Arthropoda</taxon>
        <taxon>Hexapoda</taxon>
        <taxon>Insecta</taxon>
        <taxon>Pterygota</taxon>
        <taxon>Neoptera</taxon>
        <taxon>Paraneoptera</taxon>
        <taxon>Psocodea</taxon>
        <taxon>Troctomorpha</taxon>
        <taxon>Phthiraptera</taxon>
        <taxon>Amblycera</taxon>
        <taxon>Menoponidae</taxon>
        <taxon>Menopon</taxon>
    </lineage>
</organism>
<keyword evidence="1" id="KW-1133">Transmembrane helix</keyword>
<gene>
    <name evidence="2" type="ORF">PYX00_010886</name>
</gene>
<dbReference type="EMBL" id="JARGDH010000054">
    <property type="protein sequence ID" value="KAL0263972.1"/>
    <property type="molecule type" value="Genomic_DNA"/>
</dbReference>
<keyword evidence="1" id="KW-0472">Membrane</keyword>
<feature type="transmembrane region" description="Helical" evidence="1">
    <location>
        <begin position="161"/>
        <end position="179"/>
    </location>
</feature>
<name>A0AAW2H6H7_9NEOP</name>
<sequence>MPPALAHAYMRAGRIPCMREDIESLLSNPPSFDTEEDLRLYVNRVKQKVIEYEQQLLEEGQYTEDAEQRVGEWRRRIWGVISESKRGAGRGNVSEKHSDVFETVKLASRQIDKANVNLQLLDKSTLKLVGLNYSSRDIENELAKARDVITKSRAEERREVWMVYTGVLVLATVCLVILADKLFSSWFP</sequence>
<reference evidence="2" key="1">
    <citation type="journal article" date="2024" name="Gigascience">
        <title>Chromosome-level genome of the poultry shaft louse Menopon gallinae provides insight into the host-switching and adaptive evolution of parasitic lice.</title>
        <authorList>
            <person name="Xu Y."/>
            <person name="Ma L."/>
            <person name="Liu S."/>
            <person name="Liang Y."/>
            <person name="Liu Q."/>
            <person name="He Z."/>
            <person name="Tian L."/>
            <person name="Duan Y."/>
            <person name="Cai W."/>
            <person name="Li H."/>
            <person name="Song F."/>
        </authorList>
    </citation>
    <scope>NUCLEOTIDE SEQUENCE</scope>
    <source>
        <strain evidence="2">Cailab_2023a</strain>
    </source>
</reference>
<dbReference type="AlphaFoldDB" id="A0AAW2H6H7"/>
<keyword evidence="1" id="KW-0812">Transmembrane</keyword>